<evidence type="ECO:0000256" key="1">
    <source>
        <dbReference type="SAM" id="Phobius"/>
    </source>
</evidence>
<evidence type="ECO:0000313" key="3">
    <source>
        <dbReference type="Proteomes" id="UP001054889"/>
    </source>
</evidence>
<organism evidence="2 3">
    <name type="scientific">Eleusine coracana subsp. coracana</name>
    <dbReference type="NCBI Taxonomy" id="191504"/>
    <lineage>
        <taxon>Eukaryota</taxon>
        <taxon>Viridiplantae</taxon>
        <taxon>Streptophyta</taxon>
        <taxon>Embryophyta</taxon>
        <taxon>Tracheophyta</taxon>
        <taxon>Spermatophyta</taxon>
        <taxon>Magnoliopsida</taxon>
        <taxon>Liliopsida</taxon>
        <taxon>Poales</taxon>
        <taxon>Poaceae</taxon>
        <taxon>PACMAD clade</taxon>
        <taxon>Chloridoideae</taxon>
        <taxon>Cynodonteae</taxon>
        <taxon>Eleusininae</taxon>
        <taxon>Eleusine</taxon>
    </lineage>
</organism>
<reference evidence="2" key="1">
    <citation type="journal article" date="2018" name="DNA Res.">
        <title>Multiple hybrid de novo genome assembly of finger millet, an orphan allotetraploid crop.</title>
        <authorList>
            <person name="Hatakeyama M."/>
            <person name="Aluri S."/>
            <person name="Balachadran M.T."/>
            <person name="Sivarajan S.R."/>
            <person name="Patrignani A."/>
            <person name="Gruter S."/>
            <person name="Poveda L."/>
            <person name="Shimizu-Inatsugi R."/>
            <person name="Baeten J."/>
            <person name="Francoijs K.J."/>
            <person name="Nataraja K.N."/>
            <person name="Reddy Y.A.N."/>
            <person name="Phadnis S."/>
            <person name="Ravikumar R.L."/>
            <person name="Schlapbach R."/>
            <person name="Sreeman S.M."/>
            <person name="Shimizu K.K."/>
        </authorList>
    </citation>
    <scope>NUCLEOTIDE SEQUENCE</scope>
</reference>
<keyword evidence="3" id="KW-1185">Reference proteome</keyword>
<evidence type="ECO:0000313" key="2">
    <source>
        <dbReference type="EMBL" id="GJN17980.1"/>
    </source>
</evidence>
<accession>A0AAV5E716</accession>
<dbReference type="EMBL" id="BQKI01000073">
    <property type="protein sequence ID" value="GJN17980.1"/>
    <property type="molecule type" value="Genomic_DNA"/>
</dbReference>
<comment type="caution">
    <text evidence="2">The sequence shown here is derived from an EMBL/GenBank/DDBJ whole genome shotgun (WGS) entry which is preliminary data.</text>
</comment>
<dbReference type="AlphaFoldDB" id="A0AAV5E716"/>
<keyword evidence="1" id="KW-0812">Transmembrane</keyword>
<name>A0AAV5E716_ELECO</name>
<proteinExistence type="predicted"/>
<gene>
    <name evidence="2" type="primary">gb05091</name>
    <name evidence="2" type="ORF">PR202_gb05091</name>
</gene>
<feature type="transmembrane region" description="Helical" evidence="1">
    <location>
        <begin position="57"/>
        <end position="80"/>
    </location>
</feature>
<dbReference type="Proteomes" id="UP001054889">
    <property type="component" value="Unassembled WGS sequence"/>
</dbReference>
<reference evidence="2" key="2">
    <citation type="submission" date="2021-12" db="EMBL/GenBank/DDBJ databases">
        <title>Resequencing data analysis of finger millet.</title>
        <authorList>
            <person name="Hatakeyama M."/>
            <person name="Aluri S."/>
            <person name="Balachadran M.T."/>
            <person name="Sivarajan S.R."/>
            <person name="Poveda L."/>
            <person name="Shimizu-Inatsugi R."/>
            <person name="Schlapbach R."/>
            <person name="Sreeman S.M."/>
            <person name="Shimizu K.K."/>
        </authorList>
    </citation>
    <scope>NUCLEOTIDE SEQUENCE</scope>
</reference>
<protein>
    <submittedName>
        <fullName evidence="2">Uncharacterized protein</fullName>
    </submittedName>
</protein>
<keyword evidence="1" id="KW-1133">Transmembrane helix</keyword>
<sequence length="82" mass="8652">MVAPPKALIIWPKMTVMSGCETPLAIAATEPTSISSTSVPSAYRKRPVNDTLFPASFFSSFFPSFSFASAAAALIARVLVLA</sequence>
<keyword evidence="1" id="KW-0472">Membrane</keyword>